<keyword evidence="1" id="KW-0472">Membrane</keyword>
<name>A0ABN2YGD1_9ACTN</name>
<reference evidence="2 3" key="1">
    <citation type="journal article" date="2019" name="Int. J. Syst. Evol. Microbiol.">
        <title>The Global Catalogue of Microorganisms (GCM) 10K type strain sequencing project: providing services to taxonomists for standard genome sequencing and annotation.</title>
        <authorList>
            <consortium name="The Broad Institute Genomics Platform"/>
            <consortium name="The Broad Institute Genome Sequencing Center for Infectious Disease"/>
            <person name="Wu L."/>
            <person name="Ma J."/>
        </authorList>
    </citation>
    <scope>NUCLEOTIDE SEQUENCE [LARGE SCALE GENOMIC DNA]</scope>
    <source>
        <strain evidence="2 3">JCM 16021</strain>
    </source>
</reference>
<keyword evidence="1" id="KW-1133">Transmembrane helix</keyword>
<evidence type="ECO:0000313" key="3">
    <source>
        <dbReference type="Proteomes" id="UP001500575"/>
    </source>
</evidence>
<evidence type="ECO:0000256" key="1">
    <source>
        <dbReference type="SAM" id="Phobius"/>
    </source>
</evidence>
<evidence type="ECO:0000313" key="2">
    <source>
        <dbReference type="EMBL" id="GAA2126416.1"/>
    </source>
</evidence>
<sequence>MTRTLLELERELRGDGDDHSALPGPDRLDAIHLAGRRYRRRRRLASAGAGVATLALVAGLGWAVTGLGDGAAIGRDRSADRPVPTKLSPLAERALREIPGARKVSAYQVVLPDPDVVSEPELPIDPEVLVGEPIALPATSYAGVTSFPEGTFPEWLHDGVQRIERGGADPEEGWSVGTFAAGIHVSEGTAWLGCVAPGDGAGPSGEHDPCTPTLMHRTGDDLYVDWGMGTDDFLEEGSGMEIFGGRDDFTTSRPTKFWIAGVDGEVARVDFLLTDGGVVPGQVAYDTVSPGDSMFWANVPGELARVVTYGPDGAMLEVHPLKDCSTPVECEVR</sequence>
<dbReference type="RefSeq" id="WP_344304066.1">
    <property type="nucleotide sequence ID" value="NZ_BAAAQQ010000012.1"/>
</dbReference>
<gene>
    <name evidence="2" type="ORF">GCM10009843_24850</name>
</gene>
<dbReference type="Proteomes" id="UP001500575">
    <property type="component" value="Unassembled WGS sequence"/>
</dbReference>
<comment type="caution">
    <text evidence="2">The sequence shown here is derived from an EMBL/GenBank/DDBJ whole genome shotgun (WGS) entry which is preliminary data.</text>
</comment>
<organism evidence="2 3">
    <name type="scientific">Nocardioides bigeumensis</name>
    <dbReference type="NCBI Taxonomy" id="433657"/>
    <lineage>
        <taxon>Bacteria</taxon>
        <taxon>Bacillati</taxon>
        <taxon>Actinomycetota</taxon>
        <taxon>Actinomycetes</taxon>
        <taxon>Propionibacteriales</taxon>
        <taxon>Nocardioidaceae</taxon>
        <taxon>Nocardioides</taxon>
    </lineage>
</organism>
<dbReference type="EMBL" id="BAAAQQ010000012">
    <property type="protein sequence ID" value="GAA2126416.1"/>
    <property type="molecule type" value="Genomic_DNA"/>
</dbReference>
<protein>
    <submittedName>
        <fullName evidence="2">Uncharacterized protein</fullName>
    </submittedName>
</protein>
<accession>A0ABN2YGD1</accession>
<feature type="transmembrane region" description="Helical" evidence="1">
    <location>
        <begin position="44"/>
        <end position="64"/>
    </location>
</feature>
<keyword evidence="1" id="KW-0812">Transmembrane</keyword>
<keyword evidence="3" id="KW-1185">Reference proteome</keyword>
<proteinExistence type="predicted"/>